<name>A0A1I2P295_9BACT</name>
<keyword evidence="3" id="KW-1185">Reference proteome</keyword>
<protein>
    <submittedName>
        <fullName evidence="2">Uncharacterized protein</fullName>
    </submittedName>
</protein>
<accession>A0A1I2P295</accession>
<evidence type="ECO:0000256" key="1">
    <source>
        <dbReference type="SAM" id="Phobius"/>
    </source>
</evidence>
<reference evidence="3" key="1">
    <citation type="submission" date="2016-10" db="EMBL/GenBank/DDBJ databases">
        <authorList>
            <person name="Varghese N."/>
            <person name="Submissions S."/>
        </authorList>
    </citation>
    <scope>NUCLEOTIDE SEQUENCE [LARGE SCALE GENOMIC DNA]</scope>
    <source>
        <strain evidence="3">LP51</strain>
    </source>
</reference>
<evidence type="ECO:0000313" key="2">
    <source>
        <dbReference type="EMBL" id="SFG09189.1"/>
    </source>
</evidence>
<keyword evidence="1" id="KW-1133">Transmembrane helix</keyword>
<gene>
    <name evidence="2" type="ORF">SAMN05421739_101891</name>
</gene>
<dbReference type="Proteomes" id="UP000198724">
    <property type="component" value="Unassembled WGS sequence"/>
</dbReference>
<sequence>MEPLIISLVVLLALVAMVIYKVYIKPPRRKHEQLHHPRRK</sequence>
<keyword evidence="1" id="KW-0812">Transmembrane</keyword>
<keyword evidence="1" id="KW-0472">Membrane</keyword>
<proteinExistence type="predicted"/>
<dbReference type="EMBL" id="FOOT01000001">
    <property type="protein sequence ID" value="SFG09189.1"/>
    <property type="molecule type" value="Genomic_DNA"/>
</dbReference>
<dbReference type="AlphaFoldDB" id="A0A1I2P295"/>
<evidence type="ECO:0000313" key="3">
    <source>
        <dbReference type="Proteomes" id="UP000198724"/>
    </source>
</evidence>
<feature type="transmembrane region" description="Helical" evidence="1">
    <location>
        <begin position="6"/>
        <end position="24"/>
    </location>
</feature>
<organism evidence="2 3">
    <name type="scientific">Pontibacter chinhatensis</name>
    <dbReference type="NCBI Taxonomy" id="1436961"/>
    <lineage>
        <taxon>Bacteria</taxon>
        <taxon>Pseudomonadati</taxon>
        <taxon>Bacteroidota</taxon>
        <taxon>Cytophagia</taxon>
        <taxon>Cytophagales</taxon>
        <taxon>Hymenobacteraceae</taxon>
        <taxon>Pontibacter</taxon>
    </lineage>
</organism>